<evidence type="ECO:0000256" key="1">
    <source>
        <dbReference type="SAM" id="SignalP"/>
    </source>
</evidence>
<organism evidence="2 3">
    <name type="scientific">Pseudophaeobacter arcticus</name>
    <dbReference type="NCBI Taxonomy" id="385492"/>
    <lineage>
        <taxon>Bacteria</taxon>
        <taxon>Pseudomonadati</taxon>
        <taxon>Pseudomonadota</taxon>
        <taxon>Alphaproteobacteria</taxon>
        <taxon>Rhodobacterales</taxon>
        <taxon>Paracoccaceae</taxon>
        <taxon>Pseudophaeobacter</taxon>
    </lineage>
</organism>
<gene>
    <name evidence="2" type="ORF">NBRC116598_10730</name>
</gene>
<feature type="signal peptide" evidence="1">
    <location>
        <begin position="1"/>
        <end position="22"/>
    </location>
</feature>
<keyword evidence="3" id="KW-1185">Reference proteome</keyword>
<dbReference type="RefSeq" id="WP_353397713.1">
    <property type="nucleotide sequence ID" value="NZ_BAABWU010000003.1"/>
</dbReference>
<reference evidence="2 3" key="1">
    <citation type="submission" date="2024-04" db="EMBL/GenBank/DDBJ databases">
        <title>Draft genome sequence of Pseudophaeobacter arcticus NBRC 116598.</title>
        <authorList>
            <person name="Miyakawa T."/>
            <person name="Kusuya Y."/>
            <person name="Miura T."/>
        </authorList>
    </citation>
    <scope>NUCLEOTIDE SEQUENCE [LARGE SCALE GENOMIC DNA]</scope>
    <source>
        <strain evidence="2 3">SU-CL00105</strain>
    </source>
</reference>
<evidence type="ECO:0000313" key="3">
    <source>
        <dbReference type="Proteomes" id="UP001441944"/>
    </source>
</evidence>
<accession>A0ABQ0AID5</accession>
<evidence type="ECO:0000313" key="2">
    <source>
        <dbReference type="EMBL" id="GAA6195629.1"/>
    </source>
</evidence>
<feature type="chain" id="PRO_5046968993" evidence="1">
    <location>
        <begin position="23"/>
        <end position="252"/>
    </location>
</feature>
<proteinExistence type="predicted"/>
<comment type="caution">
    <text evidence="2">The sequence shown here is derived from an EMBL/GenBank/DDBJ whole genome shotgun (WGS) entry which is preliminary data.</text>
</comment>
<keyword evidence="1" id="KW-0732">Signal</keyword>
<dbReference type="EMBL" id="BAABWU010000003">
    <property type="protein sequence ID" value="GAA6195629.1"/>
    <property type="molecule type" value="Genomic_DNA"/>
</dbReference>
<name>A0ABQ0AID5_9RHOB</name>
<protein>
    <submittedName>
        <fullName evidence="2">Uncharacterized protein</fullName>
    </submittedName>
</protein>
<sequence length="252" mass="27931">MIFKRSLAAAVAVTLSYGAASAADLATIGNATFTQSVGQIRATFEAQGYRCERLGVMDPDDGKIDETGCALWKDEFSFPDAETLSMWTMRYQKDHEMLIVVFGEQQGEDRVLMIGQATFFEDATIEMSSSEFLGDTLSVFSEITPTFGTFDASEDTLDLCILMTKEATVLTPAELPVSALEESQSFLGSQISPAAILCERWMNQKRDAVLDFVHSNAGPAYARKVLYYAQDGKAQQYMDMLWDVQAVVDWHQ</sequence>
<dbReference type="Proteomes" id="UP001441944">
    <property type="component" value="Unassembled WGS sequence"/>
</dbReference>